<dbReference type="OrthoDB" id="1122424at2"/>
<accession>A0A1A6C7P3</accession>
<evidence type="ECO:0000313" key="5">
    <source>
        <dbReference type="EMBL" id="OBS10581.1"/>
    </source>
</evidence>
<dbReference type="EMBL" id="JQSG02000001">
    <property type="protein sequence ID" value="OBS10581.1"/>
    <property type="molecule type" value="Genomic_DNA"/>
</dbReference>
<dbReference type="Pfam" id="PF01814">
    <property type="entry name" value="Hemerythrin"/>
    <property type="match status" value="1"/>
</dbReference>
<evidence type="ECO:0000313" key="6">
    <source>
        <dbReference type="Proteomes" id="UP000029273"/>
    </source>
</evidence>
<dbReference type="GO" id="GO:0046872">
    <property type="term" value="F:metal ion binding"/>
    <property type="evidence" value="ECO:0007669"/>
    <property type="project" value="UniProtKB-KW"/>
</dbReference>
<dbReference type="PANTHER" id="PTHR37164:SF1">
    <property type="entry name" value="BACTERIOHEMERYTHRIN"/>
    <property type="match status" value="1"/>
</dbReference>
<dbReference type="SUPFAM" id="SSF47188">
    <property type="entry name" value="Hemerythrin-like"/>
    <property type="match status" value="1"/>
</dbReference>
<protein>
    <recommendedName>
        <fullName evidence="4">Hemerythrin-like domain-containing protein</fullName>
    </recommendedName>
</protein>
<dbReference type="InterPro" id="IPR012312">
    <property type="entry name" value="Hemerythrin-like"/>
</dbReference>
<name>A0A1A6C7P3_9GAMM</name>
<gene>
    <name evidence="5" type="ORF">Thpro_020297</name>
</gene>
<keyword evidence="3" id="KW-0408">Iron</keyword>
<dbReference type="RefSeq" id="WP_052064656.1">
    <property type="nucleotide sequence ID" value="NZ_JQSG02000001.1"/>
</dbReference>
<comment type="caution">
    <text evidence="5">The sequence shown here is derived from an EMBL/GenBank/DDBJ whole genome shotgun (WGS) entry which is preliminary data.</text>
</comment>
<dbReference type="InterPro" id="IPR012827">
    <property type="entry name" value="Hemerythrin_metal-bd"/>
</dbReference>
<dbReference type="NCBIfam" id="TIGR02481">
    <property type="entry name" value="hemeryth_dom"/>
    <property type="match status" value="1"/>
</dbReference>
<keyword evidence="2" id="KW-0479">Metal-binding</keyword>
<organism evidence="5 6">
    <name type="scientific">Acidihalobacter prosperus</name>
    <dbReference type="NCBI Taxonomy" id="160660"/>
    <lineage>
        <taxon>Bacteria</taxon>
        <taxon>Pseudomonadati</taxon>
        <taxon>Pseudomonadota</taxon>
        <taxon>Gammaproteobacteria</taxon>
        <taxon>Chromatiales</taxon>
        <taxon>Ectothiorhodospiraceae</taxon>
        <taxon>Acidihalobacter</taxon>
    </lineage>
</organism>
<keyword evidence="6" id="KW-1185">Reference proteome</keyword>
<evidence type="ECO:0000259" key="4">
    <source>
        <dbReference type="Pfam" id="PF01814"/>
    </source>
</evidence>
<dbReference type="Proteomes" id="UP000029273">
    <property type="component" value="Unassembled WGS sequence"/>
</dbReference>
<dbReference type="NCBIfam" id="NF033749">
    <property type="entry name" value="bact_hemeryth"/>
    <property type="match status" value="1"/>
</dbReference>
<reference evidence="5 6" key="1">
    <citation type="journal article" date="2014" name="Genome Announc.">
        <title>Draft Genome Sequence of the Iron-Oxidizing, Acidophilic, and Halotolerant 'Thiobacillus prosperus' Type Strain DSM 5130.</title>
        <authorList>
            <person name="Ossandon F.J."/>
            <person name="Cardenas J.P."/>
            <person name="Corbett M."/>
            <person name="Quatrini R."/>
            <person name="Holmes D.S."/>
            <person name="Watkin E."/>
        </authorList>
    </citation>
    <scope>NUCLEOTIDE SEQUENCE [LARGE SCALE GENOMIC DNA]</scope>
    <source>
        <strain evidence="5 6">DSM 5130</strain>
    </source>
</reference>
<dbReference type="InterPro" id="IPR050669">
    <property type="entry name" value="Hemerythrin"/>
</dbReference>
<sequence>MKTAAAWTQDYALGIAEIDEQHRLVFEQIDALSAAVARLDERRAIDECLTRLIDYIRVHLVMEEYAMRLLVYPEYTAHKRLHDAALIELEIFLQRHHAGEQRLNETFVAYLTQGWRQHILEGDAQYVRALKSQGVAGRWSVGLGGLLGQWRRAVGHGTATGR</sequence>
<dbReference type="CDD" id="cd12107">
    <property type="entry name" value="Hemerythrin"/>
    <property type="match status" value="1"/>
</dbReference>
<evidence type="ECO:0000256" key="2">
    <source>
        <dbReference type="ARBA" id="ARBA00022723"/>
    </source>
</evidence>
<dbReference type="AlphaFoldDB" id="A0A1A6C7P3"/>
<evidence type="ECO:0000256" key="1">
    <source>
        <dbReference type="ARBA" id="ARBA00010587"/>
    </source>
</evidence>
<evidence type="ECO:0000256" key="3">
    <source>
        <dbReference type="ARBA" id="ARBA00023004"/>
    </source>
</evidence>
<proteinExistence type="inferred from homology"/>
<comment type="similarity">
    <text evidence="1">Belongs to the hemerythrin family.</text>
</comment>
<dbReference type="Gene3D" id="1.20.120.50">
    <property type="entry name" value="Hemerythrin-like"/>
    <property type="match status" value="1"/>
</dbReference>
<feature type="domain" description="Hemerythrin-like" evidence="4">
    <location>
        <begin position="14"/>
        <end position="128"/>
    </location>
</feature>
<dbReference type="PANTHER" id="PTHR37164">
    <property type="entry name" value="BACTERIOHEMERYTHRIN"/>
    <property type="match status" value="1"/>
</dbReference>
<dbReference type="InterPro" id="IPR035938">
    <property type="entry name" value="Hemerythrin-like_sf"/>
</dbReference>